<dbReference type="InterPro" id="IPR009874">
    <property type="entry name" value="DUF1428"/>
</dbReference>
<dbReference type="InterPro" id="IPR011008">
    <property type="entry name" value="Dimeric_a/b-barrel"/>
</dbReference>
<dbReference type="STRING" id="144026.SAMN04488568_10461"/>
<evidence type="ECO:0000313" key="2">
    <source>
        <dbReference type="Proteomes" id="UP000199759"/>
    </source>
</evidence>
<name>A0A1G9PW82_9PROT</name>
<evidence type="ECO:0000313" key="1">
    <source>
        <dbReference type="EMBL" id="SDM03062.1"/>
    </source>
</evidence>
<keyword evidence="2" id="KW-1185">Reference proteome</keyword>
<dbReference type="OrthoDB" id="9792392at2"/>
<dbReference type="EMBL" id="FNHG01000004">
    <property type="protein sequence ID" value="SDM03062.1"/>
    <property type="molecule type" value="Genomic_DNA"/>
</dbReference>
<dbReference type="RefSeq" id="WP_091767726.1">
    <property type="nucleotide sequence ID" value="NZ_FNHG01000004.1"/>
</dbReference>
<reference evidence="1 2" key="1">
    <citation type="submission" date="2016-10" db="EMBL/GenBank/DDBJ databases">
        <authorList>
            <person name="de Groot N.N."/>
        </authorList>
    </citation>
    <scope>NUCLEOTIDE SEQUENCE [LARGE SCALE GENOMIC DNA]</scope>
    <source>
        <strain evidence="1 2">DSM 16077</strain>
    </source>
</reference>
<dbReference type="SUPFAM" id="SSF54909">
    <property type="entry name" value="Dimeric alpha+beta barrel"/>
    <property type="match status" value="1"/>
</dbReference>
<sequence>MAYVQGYVAAVPNANRKAFEDSSEIMIAMMKEYGALECVDCWGVDVPDGKITSFPRAVNKQDDETVTFSWAIWPDKATCDAAMEKIMSDPRMTPDVMPFDGERMIFGSFEKIGEG</sequence>
<accession>A0A1G9PW82</accession>
<proteinExistence type="predicted"/>
<dbReference type="AlphaFoldDB" id="A0A1G9PW82"/>
<organism evidence="1 2">
    <name type="scientific">Maricaulis salignorans</name>
    <dbReference type="NCBI Taxonomy" id="144026"/>
    <lineage>
        <taxon>Bacteria</taxon>
        <taxon>Pseudomonadati</taxon>
        <taxon>Pseudomonadota</taxon>
        <taxon>Alphaproteobacteria</taxon>
        <taxon>Maricaulales</taxon>
        <taxon>Maricaulaceae</taxon>
        <taxon>Maricaulis</taxon>
    </lineage>
</organism>
<dbReference type="Gene3D" id="3.30.70.100">
    <property type="match status" value="1"/>
</dbReference>
<dbReference type="PIRSF" id="PIRSF007028">
    <property type="entry name" value="UCP007028"/>
    <property type="match status" value="1"/>
</dbReference>
<dbReference type="Proteomes" id="UP000199759">
    <property type="component" value="Unassembled WGS sequence"/>
</dbReference>
<dbReference type="Pfam" id="PF07237">
    <property type="entry name" value="DUF1428"/>
    <property type="match status" value="1"/>
</dbReference>
<protein>
    <submittedName>
        <fullName evidence="1">Uncharacterized conserved protein YbaA, DUF1428 family</fullName>
    </submittedName>
</protein>
<gene>
    <name evidence="1" type="ORF">SAMN04488568_10461</name>
</gene>